<evidence type="ECO:0000313" key="3">
    <source>
        <dbReference type="Proteomes" id="UP001415857"/>
    </source>
</evidence>
<accession>A0AAP0S7Z3</accession>
<dbReference type="InterPro" id="IPR050317">
    <property type="entry name" value="Plant_Fungal_Acyltransferase"/>
</dbReference>
<proteinExistence type="inferred from homology"/>
<dbReference type="Gene3D" id="3.30.559.10">
    <property type="entry name" value="Chloramphenicol acetyltransferase-like domain"/>
    <property type="match status" value="2"/>
</dbReference>
<dbReference type="PANTHER" id="PTHR31642:SF316">
    <property type="entry name" value="PROTEIN ECERIFERUM 26-LIKE"/>
    <property type="match status" value="1"/>
</dbReference>
<protein>
    <submittedName>
        <fullName evidence="2">Uncharacterized protein</fullName>
    </submittedName>
</protein>
<gene>
    <name evidence="2" type="ORF">L1049_020449</name>
</gene>
<dbReference type="Proteomes" id="UP001415857">
    <property type="component" value="Unassembled WGS sequence"/>
</dbReference>
<dbReference type="EMBL" id="JBBPBK010000001">
    <property type="protein sequence ID" value="KAK9292476.1"/>
    <property type="molecule type" value="Genomic_DNA"/>
</dbReference>
<evidence type="ECO:0000256" key="1">
    <source>
        <dbReference type="ARBA" id="ARBA00009861"/>
    </source>
</evidence>
<reference evidence="2 3" key="1">
    <citation type="journal article" date="2024" name="Plant J.">
        <title>Genome sequences and population genomics reveal climatic adaptation and genomic divergence between two closely related sweetgum species.</title>
        <authorList>
            <person name="Xu W.Q."/>
            <person name="Ren C.Q."/>
            <person name="Zhang X.Y."/>
            <person name="Comes H.P."/>
            <person name="Liu X.H."/>
            <person name="Li Y.G."/>
            <person name="Kettle C.J."/>
            <person name="Jalonen R."/>
            <person name="Gaisberger H."/>
            <person name="Ma Y.Z."/>
            <person name="Qiu Y.X."/>
        </authorList>
    </citation>
    <scope>NUCLEOTIDE SEQUENCE [LARGE SCALE GENOMIC DNA]</scope>
    <source>
        <strain evidence="2">Hangzhou</strain>
    </source>
</reference>
<sequence length="348" mass="38398">MDSKSRVSVPLKLTAVSNKPAEPGKTHPLSALDHAMGLHSLHIIFYYRKYPTGSGDSNQFDLDWLRGSLSEALSLYPTVTGRLTRGEDGNWMVKCNDAGVRILRAKVGTTLDEWLRSADAAEERDLMMWEDMPEDPSIWSPFRIQINDFEGGGAAIALSCSHMHADPTNATMLFKSWTEVHRREPISHPPFYNPPAFGGRGRPVANIDTKSANYYAAKSKAKTPTVKMATATFKFSEAIIKQCLSRVHDKCPDATPFDLLAALFWTRVACLKLPTHDNKSSISICIDFRKLMHAPLPYGSFGNAQHFSLLSLDAVKLDDAGLGQCGGVNPSPCVEHQGRAGFVCYRLV</sequence>
<organism evidence="2 3">
    <name type="scientific">Liquidambar formosana</name>
    <name type="common">Formosan gum</name>
    <dbReference type="NCBI Taxonomy" id="63359"/>
    <lineage>
        <taxon>Eukaryota</taxon>
        <taxon>Viridiplantae</taxon>
        <taxon>Streptophyta</taxon>
        <taxon>Embryophyta</taxon>
        <taxon>Tracheophyta</taxon>
        <taxon>Spermatophyta</taxon>
        <taxon>Magnoliopsida</taxon>
        <taxon>eudicotyledons</taxon>
        <taxon>Gunneridae</taxon>
        <taxon>Pentapetalae</taxon>
        <taxon>Saxifragales</taxon>
        <taxon>Altingiaceae</taxon>
        <taxon>Liquidambar</taxon>
    </lineage>
</organism>
<evidence type="ECO:0000313" key="2">
    <source>
        <dbReference type="EMBL" id="KAK9292476.1"/>
    </source>
</evidence>
<comment type="caution">
    <text evidence="2">The sequence shown here is derived from an EMBL/GenBank/DDBJ whole genome shotgun (WGS) entry which is preliminary data.</text>
</comment>
<dbReference type="Pfam" id="PF02458">
    <property type="entry name" value="Transferase"/>
    <property type="match status" value="1"/>
</dbReference>
<keyword evidence="3" id="KW-1185">Reference proteome</keyword>
<comment type="similarity">
    <text evidence="1">Belongs to the plant acyltransferase family.</text>
</comment>
<dbReference type="InterPro" id="IPR023213">
    <property type="entry name" value="CAT-like_dom_sf"/>
</dbReference>
<name>A0AAP0S7Z3_LIQFO</name>
<dbReference type="PANTHER" id="PTHR31642">
    <property type="entry name" value="TRICHOTHECENE 3-O-ACETYLTRANSFERASE"/>
    <property type="match status" value="1"/>
</dbReference>
<dbReference type="AlphaFoldDB" id="A0AAP0S7Z3"/>
<dbReference type="GO" id="GO:0016747">
    <property type="term" value="F:acyltransferase activity, transferring groups other than amino-acyl groups"/>
    <property type="evidence" value="ECO:0007669"/>
    <property type="project" value="TreeGrafter"/>
</dbReference>